<organism evidence="1 2">
    <name type="scientific">Cyclonatronum proteinivorum</name>
    <dbReference type="NCBI Taxonomy" id="1457365"/>
    <lineage>
        <taxon>Bacteria</taxon>
        <taxon>Pseudomonadati</taxon>
        <taxon>Balneolota</taxon>
        <taxon>Balneolia</taxon>
        <taxon>Balneolales</taxon>
        <taxon>Cyclonatronaceae</taxon>
        <taxon>Cyclonatronum</taxon>
    </lineage>
</organism>
<name>A0A345ULD8_9BACT</name>
<evidence type="ECO:0000313" key="1">
    <source>
        <dbReference type="EMBL" id="AXJ01290.1"/>
    </source>
</evidence>
<dbReference type="Gene3D" id="2.40.160.50">
    <property type="entry name" value="membrane protein fhac: a member of the omp85/tpsb transporter family"/>
    <property type="match status" value="1"/>
</dbReference>
<protein>
    <recommendedName>
        <fullName evidence="3">Outer membrane protein assembly factor BamA</fullName>
    </recommendedName>
</protein>
<gene>
    <name evidence="1" type="ORF">CYPRO_2040</name>
</gene>
<proteinExistence type="predicted"/>
<accession>A0A345ULD8</accession>
<dbReference type="Gene3D" id="3.10.20.310">
    <property type="entry name" value="membrane protein fhac"/>
    <property type="match status" value="1"/>
</dbReference>
<sequence>MSSPPLKKKQNRLPRPCFRVLFLAFMFWFWGGFCGMNNAFARSAPLAATQAPSAPSSTIAAVPDSLSLHPLHLKLDGRRVSLPDSLRKIEPPIITEEAAGLPQNDVLQQAIRYVTEKAGADGYLQAAPDSLRLPESPGDPLQLWISRGCRFSLSSIEARLIPTANPDTADATAVPEQSEAELQALAGRYLRPGRPFRQESVEREIRAQLDFWEREGYLFARVQPELHIQDCTVAVTLKADPGPLVQVESLRLTGVNRNNPVFLARVSGIREGMVLNAASLRAARLNLENTGLLASVGEAVLMQEPGSSGFIVEIDVEERRTNAVDLLFGYLPDPGGGGTVIGTGDLVLRNVFLPGSRLDLQFERLQQFVTRLDLGFESQHIGSTPFGAGARFRFEQQDTLYQVRTLRLNGRYRLSSTTSLIASLRQEVSVSGALPVAQLRVLDATSLFTGFGITFRDTDRLRNPTRGAELSFLAETGIKRITDANREQFTERSRLNQQELSFSARAYLSPLRRQVISPGLNGFLSLSPEYTESDLNRFGGARSLRGYREEHFQASRMIWGDAEYRYLLDETSYAFVFGALGWYERPALIFEGRPTIAPEDPRPPASQREWLRSWGFGFAVGTPLGTMQFSYALGRGDSFGNGKVHVGLRADI</sequence>
<keyword evidence="2" id="KW-1185">Reference proteome</keyword>
<dbReference type="EMBL" id="CP027806">
    <property type="protein sequence ID" value="AXJ01290.1"/>
    <property type="molecule type" value="Genomic_DNA"/>
</dbReference>
<dbReference type="Proteomes" id="UP000254808">
    <property type="component" value="Chromosome"/>
</dbReference>
<dbReference type="AlphaFoldDB" id="A0A345ULD8"/>
<evidence type="ECO:0008006" key="3">
    <source>
        <dbReference type="Google" id="ProtNLM"/>
    </source>
</evidence>
<dbReference type="KEGG" id="cprv:CYPRO_2040"/>
<reference evidence="1 2" key="1">
    <citation type="submission" date="2018-03" db="EMBL/GenBank/DDBJ databases">
        <title>Phenotypic and genomic properties of Cyclonatronum proteinivorum gen. nov., sp. nov., a haloalkaliphilic bacteroidete from soda lakes possessing Na+-translocating rhodopsin.</title>
        <authorList>
            <person name="Toshchakov S.V."/>
            <person name="Korzhenkov A."/>
            <person name="Samarov N.I."/>
            <person name="Kublanov I.V."/>
            <person name="Muntyan M.S."/>
            <person name="Sorokin D.Y."/>
        </authorList>
    </citation>
    <scope>NUCLEOTIDE SEQUENCE [LARGE SCALE GENOMIC DNA]</scope>
    <source>
        <strain evidence="1 2">Omega</strain>
    </source>
</reference>
<evidence type="ECO:0000313" key="2">
    <source>
        <dbReference type="Proteomes" id="UP000254808"/>
    </source>
</evidence>